<feature type="transmembrane region" description="Helical" evidence="7">
    <location>
        <begin position="47"/>
        <end position="65"/>
    </location>
</feature>
<reference evidence="8 10" key="1">
    <citation type="submission" date="2023-10" db="EMBL/GenBank/DDBJ databases">
        <title>Whole Genome based description of the genera Actinobaculum and Actinotignum reveals a complex phylogenetic relationship within the species included in the genus Actinotignum.</title>
        <authorList>
            <person name="Jensen C.S."/>
            <person name="Dargis R."/>
            <person name="Kemp M."/>
            <person name="Christensen J.J."/>
        </authorList>
    </citation>
    <scope>NUCLEOTIDE SEQUENCE</scope>
    <source>
        <strain evidence="9 10">SLA_B089</strain>
        <strain evidence="8">SLA_B245</strain>
    </source>
</reference>
<feature type="transmembrane region" description="Helical" evidence="7">
    <location>
        <begin position="185"/>
        <end position="207"/>
    </location>
</feature>
<comment type="subcellular location">
    <subcellularLocation>
        <location evidence="1">Cell membrane</location>
        <topology evidence="1">Multi-pass membrane protein</topology>
    </subcellularLocation>
</comment>
<gene>
    <name evidence="8" type="ORF">R6G74_04840</name>
    <name evidence="9" type="ORF">R6P33_03045</name>
</gene>
<protein>
    <recommendedName>
        <fullName evidence="12">Polysaccharide biosynthesis protein</fullName>
    </recommendedName>
</protein>
<feature type="transmembrane region" description="Helical" evidence="7">
    <location>
        <begin position="12"/>
        <end position="35"/>
    </location>
</feature>
<comment type="caution">
    <text evidence="8">The sequence shown here is derived from an EMBL/GenBank/DDBJ whole genome shotgun (WGS) entry which is preliminary data.</text>
</comment>
<feature type="transmembrane region" description="Helical" evidence="7">
    <location>
        <begin position="365"/>
        <end position="390"/>
    </location>
</feature>
<dbReference type="RefSeq" id="WP_087070496.1">
    <property type="nucleotide sequence ID" value="NZ_CAUPFC010000016.1"/>
</dbReference>
<evidence type="ECO:0000256" key="2">
    <source>
        <dbReference type="ARBA" id="ARBA00022475"/>
    </source>
</evidence>
<dbReference type="EMBL" id="JAWNFV010000008">
    <property type="protein sequence ID" value="MDY5140637.1"/>
    <property type="molecule type" value="Genomic_DNA"/>
</dbReference>
<feature type="transmembrane region" description="Helical" evidence="7">
    <location>
        <begin position="421"/>
        <end position="441"/>
    </location>
</feature>
<evidence type="ECO:0008006" key="12">
    <source>
        <dbReference type="Google" id="ProtNLM"/>
    </source>
</evidence>
<dbReference type="PANTHER" id="PTHR30250">
    <property type="entry name" value="PST FAMILY PREDICTED COLANIC ACID TRANSPORTER"/>
    <property type="match status" value="1"/>
</dbReference>
<dbReference type="GO" id="GO:0005886">
    <property type="term" value="C:plasma membrane"/>
    <property type="evidence" value="ECO:0007669"/>
    <property type="project" value="UniProtKB-SubCell"/>
</dbReference>
<dbReference type="EMBL" id="JAWNFY010000006">
    <property type="protein sequence ID" value="MDY5146003.1"/>
    <property type="molecule type" value="Genomic_DNA"/>
</dbReference>
<dbReference type="Proteomes" id="UP001284901">
    <property type="component" value="Unassembled WGS sequence"/>
</dbReference>
<keyword evidence="5 7" id="KW-0472">Membrane</keyword>
<evidence type="ECO:0000256" key="4">
    <source>
        <dbReference type="ARBA" id="ARBA00022989"/>
    </source>
</evidence>
<evidence type="ECO:0000256" key="5">
    <source>
        <dbReference type="ARBA" id="ARBA00023136"/>
    </source>
</evidence>
<evidence type="ECO:0000313" key="10">
    <source>
        <dbReference type="Proteomes" id="UP001284901"/>
    </source>
</evidence>
<proteinExistence type="predicted"/>
<keyword evidence="4 7" id="KW-1133">Transmembrane helix</keyword>
<keyword evidence="3 7" id="KW-0812">Transmembrane</keyword>
<sequence length="445" mass="46389">MSTAAGQSSETAGAALPVALGGASGALSGFFITVVSARSLSPADNTLFLTFWAALFAIIAIVAGLQNEVTRAVRRDRVEGCERVESGERMENPERVENRDRVESRAGVDSGAAGPRYRTSPVLICAGVGVCAALLVLAATPLWLRVFHGFSGHGLLIAFIALGVLLNSVHLGLLGVFAGRGKWKIFGTLTSLEPALRFLFIAVAGYLSLALHLYALACVLACGTWLLLSAAPGVRALARTRINIAPRGLARRLLLAMAATGASALLINGFPLLMSLTTEPVVFSEAAPLIQAVSVTRAPLMLPLVAFQSMVITVFVQHPERTRGYVLRLAVIVGGIGGIGALAAAACGPWLMAVIFGPAYANTPLILGFLVLAAACLALLTLTGAVALAADHHRLNILGWCVALVVSVAIMLLPVCLETRTVASLVVGPLLGSICHIFGLVRRTR</sequence>
<organism evidence="8 11">
    <name type="scientific">Actinotignum timonense</name>
    <dbReference type="NCBI Taxonomy" id="1870995"/>
    <lineage>
        <taxon>Bacteria</taxon>
        <taxon>Bacillati</taxon>
        <taxon>Actinomycetota</taxon>
        <taxon>Actinomycetes</taxon>
        <taxon>Actinomycetales</taxon>
        <taxon>Actinomycetaceae</taxon>
        <taxon>Actinotignum</taxon>
    </lineage>
</organism>
<accession>A0AAW9HMG3</accession>
<keyword evidence="2" id="KW-1003">Cell membrane</keyword>
<feature type="transmembrane region" description="Helical" evidence="7">
    <location>
        <begin position="397"/>
        <end position="415"/>
    </location>
</feature>
<dbReference type="Proteomes" id="UP001288320">
    <property type="component" value="Unassembled WGS sequence"/>
</dbReference>
<dbReference type="InterPro" id="IPR050833">
    <property type="entry name" value="Poly_Biosynth_Transport"/>
</dbReference>
<feature type="transmembrane region" description="Helical" evidence="7">
    <location>
        <begin position="298"/>
        <end position="317"/>
    </location>
</feature>
<feature type="compositionally biased region" description="Basic and acidic residues" evidence="6">
    <location>
        <begin position="84"/>
        <end position="106"/>
    </location>
</feature>
<evidence type="ECO:0000313" key="8">
    <source>
        <dbReference type="EMBL" id="MDY5140637.1"/>
    </source>
</evidence>
<dbReference type="AlphaFoldDB" id="A0AAW9HMG3"/>
<feature type="transmembrane region" description="Helical" evidence="7">
    <location>
        <begin position="213"/>
        <end position="232"/>
    </location>
</feature>
<feature type="transmembrane region" description="Helical" evidence="7">
    <location>
        <begin position="329"/>
        <end position="353"/>
    </location>
</feature>
<evidence type="ECO:0000256" key="3">
    <source>
        <dbReference type="ARBA" id="ARBA00022692"/>
    </source>
</evidence>
<evidence type="ECO:0000313" key="9">
    <source>
        <dbReference type="EMBL" id="MDY5146003.1"/>
    </source>
</evidence>
<feature type="region of interest" description="Disordered" evidence="6">
    <location>
        <begin position="84"/>
        <end position="113"/>
    </location>
</feature>
<evidence type="ECO:0000313" key="11">
    <source>
        <dbReference type="Proteomes" id="UP001288320"/>
    </source>
</evidence>
<evidence type="ECO:0000256" key="1">
    <source>
        <dbReference type="ARBA" id="ARBA00004651"/>
    </source>
</evidence>
<feature type="transmembrane region" description="Helical" evidence="7">
    <location>
        <begin position="156"/>
        <end position="178"/>
    </location>
</feature>
<feature type="transmembrane region" description="Helical" evidence="7">
    <location>
        <begin position="122"/>
        <end position="144"/>
    </location>
</feature>
<dbReference type="GeneID" id="92814621"/>
<evidence type="ECO:0000256" key="6">
    <source>
        <dbReference type="SAM" id="MobiDB-lite"/>
    </source>
</evidence>
<name>A0AAW9HMG3_9ACTO</name>
<evidence type="ECO:0000256" key="7">
    <source>
        <dbReference type="SAM" id="Phobius"/>
    </source>
</evidence>
<dbReference type="PANTHER" id="PTHR30250:SF11">
    <property type="entry name" value="O-ANTIGEN TRANSPORTER-RELATED"/>
    <property type="match status" value="1"/>
</dbReference>
<feature type="transmembrane region" description="Helical" evidence="7">
    <location>
        <begin position="253"/>
        <end position="278"/>
    </location>
</feature>
<keyword evidence="10" id="KW-1185">Reference proteome</keyword>